<evidence type="ECO:0000256" key="3">
    <source>
        <dbReference type="ARBA" id="ARBA00022679"/>
    </source>
</evidence>
<evidence type="ECO:0000313" key="9">
    <source>
        <dbReference type="Proteomes" id="UP000288805"/>
    </source>
</evidence>
<organism evidence="8 9">
    <name type="scientific">Vitis vinifera</name>
    <name type="common">Grape</name>
    <dbReference type="NCBI Taxonomy" id="29760"/>
    <lineage>
        <taxon>Eukaryota</taxon>
        <taxon>Viridiplantae</taxon>
        <taxon>Streptophyta</taxon>
        <taxon>Embryophyta</taxon>
        <taxon>Tracheophyta</taxon>
        <taxon>Spermatophyta</taxon>
        <taxon>Magnoliopsida</taxon>
        <taxon>eudicotyledons</taxon>
        <taxon>Gunneridae</taxon>
        <taxon>Pentapetalae</taxon>
        <taxon>rosids</taxon>
        <taxon>Vitales</taxon>
        <taxon>Vitaceae</taxon>
        <taxon>Viteae</taxon>
        <taxon>Vitis</taxon>
    </lineage>
</organism>
<keyword evidence="5" id="KW-0325">Glycoprotein</keyword>
<dbReference type="AlphaFoldDB" id="A0A438ELI7"/>
<evidence type="ECO:0000256" key="2">
    <source>
        <dbReference type="ARBA" id="ARBA00022676"/>
    </source>
</evidence>
<keyword evidence="3" id="KW-0808">Transferase</keyword>
<dbReference type="InterPro" id="IPR044174">
    <property type="entry name" value="BC10-like"/>
</dbReference>
<dbReference type="EMBL" id="QGNW01001250">
    <property type="protein sequence ID" value="RVW48557.1"/>
    <property type="molecule type" value="Genomic_DNA"/>
</dbReference>
<keyword evidence="4 7" id="KW-0472">Membrane</keyword>
<dbReference type="PANTHER" id="PTHR31042:SF111">
    <property type="entry name" value="CORE-2_I-BRANCHING BETA-1,6-N-ACETYLGLUCOSAMINYLTRANSFERASE FAMILY PROTEIN"/>
    <property type="match status" value="1"/>
</dbReference>
<protein>
    <recommendedName>
        <fullName evidence="10">Glycosyl transferase, family 14</fullName>
    </recommendedName>
</protein>
<keyword evidence="7" id="KW-0812">Transmembrane</keyword>
<evidence type="ECO:0000256" key="5">
    <source>
        <dbReference type="ARBA" id="ARBA00023180"/>
    </source>
</evidence>
<dbReference type="GO" id="GO:0016020">
    <property type="term" value="C:membrane"/>
    <property type="evidence" value="ECO:0007669"/>
    <property type="project" value="UniProtKB-SubCell"/>
</dbReference>
<evidence type="ECO:0000256" key="4">
    <source>
        <dbReference type="ARBA" id="ARBA00023136"/>
    </source>
</evidence>
<proteinExistence type="predicted"/>
<dbReference type="PANTHER" id="PTHR31042">
    <property type="entry name" value="CORE-2/I-BRANCHING BETA-1,6-N-ACETYLGLUCOSAMINYLTRANSFERASE FAMILY PROTEIN-RELATED"/>
    <property type="match status" value="1"/>
</dbReference>
<name>A0A438ELI7_VITVI</name>
<dbReference type="Pfam" id="PF02485">
    <property type="entry name" value="Branch"/>
    <property type="match status" value="1"/>
</dbReference>
<keyword evidence="2" id="KW-0328">Glycosyltransferase</keyword>
<keyword evidence="7" id="KW-1133">Transmembrane helix</keyword>
<evidence type="ECO:0000256" key="7">
    <source>
        <dbReference type="SAM" id="Phobius"/>
    </source>
</evidence>
<dbReference type="InterPro" id="IPR003406">
    <property type="entry name" value="Glyco_trans_14"/>
</dbReference>
<evidence type="ECO:0000313" key="8">
    <source>
        <dbReference type="EMBL" id="RVW48557.1"/>
    </source>
</evidence>
<dbReference type="GO" id="GO:0016757">
    <property type="term" value="F:glycosyltransferase activity"/>
    <property type="evidence" value="ECO:0007669"/>
    <property type="project" value="UniProtKB-KW"/>
</dbReference>
<dbReference type="Proteomes" id="UP000288805">
    <property type="component" value="Unassembled WGS sequence"/>
</dbReference>
<feature type="region of interest" description="Disordered" evidence="6">
    <location>
        <begin position="60"/>
        <end position="89"/>
    </location>
</feature>
<accession>A0A438ELI7</accession>
<reference evidence="8 9" key="1">
    <citation type="journal article" date="2018" name="PLoS Genet.">
        <title>Population sequencing reveals clonal diversity and ancestral inbreeding in the grapevine cultivar Chardonnay.</title>
        <authorList>
            <person name="Roach M.J."/>
            <person name="Johnson D.L."/>
            <person name="Bohlmann J."/>
            <person name="van Vuuren H.J."/>
            <person name="Jones S.J."/>
            <person name="Pretorius I.S."/>
            <person name="Schmidt S.A."/>
            <person name="Borneman A.R."/>
        </authorList>
    </citation>
    <scope>NUCLEOTIDE SEQUENCE [LARGE SCALE GENOMIC DNA]</scope>
    <source>
        <strain evidence="9">cv. Chardonnay</strain>
        <tissue evidence="8">Leaf</tissue>
    </source>
</reference>
<feature type="transmembrane region" description="Helical" evidence="7">
    <location>
        <begin position="23"/>
        <end position="44"/>
    </location>
</feature>
<evidence type="ECO:0000256" key="6">
    <source>
        <dbReference type="SAM" id="MobiDB-lite"/>
    </source>
</evidence>
<sequence length="269" mass="30608">MKSQNQNSLATTINLLGSRWNPLHLFSCFFFFAFGLTFGIILSFNLKNFSFNLQVTQSSPSPSASASAPPPSPLVSPLPASTYPTNETSKAGRRIGLSEYMKPPNAMHDMDDEELPWRASMAPQIREFPFKRVPKVAFMFLTKGPLPLAPLWELFFKGHEGLYSIYVHSHPSFNETEPENSVFHDRRIPSKVSWLHSFLLILYNFVYAFQSCLLLGSIDNETESELTTTRIALHLLLYGGYRPRGERHLELPKTYELTMKLASNRLIPF</sequence>
<evidence type="ECO:0008006" key="10">
    <source>
        <dbReference type="Google" id="ProtNLM"/>
    </source>
</evidence>
<comment type="subcellular location">
    <subcellularLocation>
        <location evidence="1">Membrane</location>
        <topology evidence="1">Single-pass type II membrane protein</topology>
    </subcellularLocation>
</comment>
<comment type="caution">
    <text evidence="8">The sequence shown here is derived from an EMBL/GenBank/DDBJ whole genome shotgun (WGS) entry which is preliminary data.</text>
</comment>
<gene>
    <name evidence="8" type="ORF">CK203_088452</name>
</gene>
<evidence type="ECO:0000256" key="1">
    <source>
        <dbReference type="ARBA" id="ARBA00004606"/>
    </source>
</evidence>